<reference evidence="8 10" key="2">
    <citation type="submission" date="2016-06" db="EMBL/GenBank/DDBJ databases">
        <title>Genome sequence of Oerskovia enterophila DSM 43852.</title>
        <authorList>
            <person name="Poehlein A."/>
            <person name="Jag V."/>
            <person name="Bengelsdorf F.R."/>
            <person name="Daniel R."/>
            <person name="Duerre P."/>
        </authorList>
    </citation>
    <scope>NUCLEOTIDE SEQUENCE [LARGE SCALE GENOMIC DNA]</scope>
    <source>
        <strain evidence="8 10">DSM 43852</strain>
    </source>
</reference>
<dbReference type="Proteomes" id="UP000093412">
    <property type="component" value="Unassembled WGS sequence"/>
</dbReference>
<keyword evidence="2" id="KW-0805">Transcription regulation</keyword>
<reference evidence="7 9" key="1">
    <citation type="submission" date="2016-01" db="EMBL/GenBank/DDBJ databases">
        <title>Genome sequence of Oerskovia enterophila VJag, an agar and cellulose degrading bacterium.</title>
        <authorList>
            <person name="Poehlein A."/>
            <person name="Jag V."/>
            <person name="Bengelsdorf F."/>
            <person name="Duerre P."/>
            <person name="Daniel R."/>
        </authorList>
    </citation>
    <scope>NUCLEOTIDE SEQUENCE [LARGE SCALE GENOMIC DNA]</scope>
    <source>
        <strain evidence="7 9">VJag</strain>
    </source>
</reference>
<dbReference type="PANTHER" id="PTHR30055:SF226">
    <property type="entry name" value="HTH-TYPE TRANSCRIPTIONAL REGULATOR PKSA"/>
    <property type="match status" value="1"/>
</dbReference>
<gene>
    <name evidence="7" type="primary">acnR</name>
    <name evidence="8" type="ORF">OERS_01110</name>
    <name evidence="7" type="ORF">OJAG_36500</name>
</gene>
<dbReference type="Pfam" id="PF13977">
    <property type="entry name" value="TetR_C_6"/>
    <property type="match status" value="1"/>
</dbReference>
<keyword evidence="1" id="KW-0678">Repressor</keyword>
<protein>
    <submittedName>
        <fullName evidence="7">HTH-type transcriptional repressor AcnR</fullName>
    </submittedName>
</protein>
<dbReference type="Proteomes" id="UP000076447">
    <property type="component" value="Unassembled WGS sequence"/>
</dbReference>
<dbReference type="PATRIC" id="fig|43678.3.peg.3814"/>
<accession>A0A163Q5F9</accession>
<keyword evidence="10" id="KW-1185">Reference proteome</keyword>
<dbReference type="SUPFAM" id="SSF46689">
    <property type="entry name" value="Homeodomain-like"/>
    <property type="match status" value="1"/>
</dbReference>
<evidence type="ECO:0000313" key="10">
    <source>
        <dbReference type="Proteomes" id="UP000093412"/>
    </source>
</evidence>
<evidence type="ECO:0000313" key="9">
    <source>
        <dbReference type="Proteomes" id="UP000076447"/>
    </source>
</evidence>
<evidence type="ECO:0000256" key="4">
    <source>
        <dbReference type="ARBA" id="ARBA00023163"/>
    </source>
</evidence>
<dbReference type="RefSeq" id="WP_056764551.1">
    <property type="nucleotide sequence ID" value="NZ_LRIE01000084.1"/>
</dbReference>
<organism evidence="7 9">
    <name type="scientific">Oerskovia enterophila</name>
    <dbReference type="NCBI Taxonomy" id="43678"/>
    <lineage>
        <taxon>Bacteria</taxon>
        <taxon>Bacillati</taxon>
        <taxon>Actinomycetota</taxon>
        <taxon>Actinomycetes</taxon>
        <taxon>Micrococcales</taxon>
        <taxon>Cellulomonadaceae</taxon>
        <taxon>Oerskovia</taxon>
    </lineage>
</organism>
<dbReference type="EMBL" id="MAQA01000001">
    <property type="protein sequence ID" value="OCI33188.1"/>
    <property type="molecule type" value="Genomic_DNA"/>
</dbReference>
<dbReference type="EMBL" id="LRIE01000084">
    <property type="protein sequence ID" value="KZM33810.1"/>
    <property type="molecule type" value="Genomic_DNA"/>
</dbReference>
<dbReference type="PROSITE" id="PS50977">
    <property type="entry name" value="HTH_TETR_2"/>
    <property type="match status" value="1"/>
</dbReference>
<dbReference type="Pfam" id="PF00440">
    <property type="entry name" value="TetR_N"/>
    <property type="match status" value="1"/>
</dbReference>
<evidence type="ECO:0000256" key="3">
    <source>
        <dbReference type="ARBA" id="ARBA00023125"/>
    </source>
</evidence>
<feature type="DNA-binding region" description="H-T-H motif" evidence="5">
    <location>
        <begin position="33"/>
        <end position="52"/>
    </location>
</feature>
<evidence type="ECO:0000313" key="7">
    <source>
        <dbReference type="EMBL" id="KZM33810.1"/>
    </source>
</evidence>
<evidence type="ECO:0000313" key="8">
    <source>
        <dbReference type="EMBL" id="OCI33188.1"/>
    </source>
</evidence>
<name>A0A163Q5F9_9CELL</name>
<evidence type="ECO:0000256" key="5">
    <source>
        <dbReference type="PROSITE-ProRule" id="PRU00335"/>
    </source>
</evidence>
<dbReference type="OrthoDB" id="3210235at2"/>
<dbReference type="InterPro" id="IPR009057">
    <property type="entry name" value="Homeodomain-like_sf"/>
</dbReference>
<keyword evidence="3 5" id="KW-0238">DNA-binding</keyword>
<proteinExistence type="predicted"/>
<dbReference type="InterPro" id="IPR036271">
    <property type="entry name" value="Tet_transcr_reg_TetR-rel_C_sf"/>
</dbReference>
<dbReference type="PRINTS" id="PR00455">
    <property type="entry name" value="HTHTETR"/>
</dbReference>
<dbReference type="SUPFAM" id="SSF48498">
    <property type="entry name" value="Tetracyclin repressor-like, C-terminal domain"/>
    <property type="match status" value="1"/>
</dbReference>
<dbReference type="Gene3D" id="1.10.357.10">
    <property type="entry name" value="Tetracycline Repressor, domain 2"/>
    <property type="match status" value="1"/>
</dbReference>
<dbReference type="STRING" id="43678.OJAG_36500"/>
<sequence>MRTVDEEQRAARRTALLDAAEVCFAERGYDATRTADICAAAGMSAGNLFHYFPSKHDVLLAVVDRDAERTATEVGELAHADDPWDALLALLDEVCRLASDPAAAGLALELSALAHRDEDVQHRLQAGDRAFRDALAELLAAGVRTGQVATRLSVEEGATWLAALVDGVFARVAADPGFDALAQRSTLRRVATALLADES</sequence>
<keyword evidence="4" id="KW-0804">Transcription</keyword>
<comment type="caution">
    <text evidence="7">The sequence shown here is derived from an EMBL/GenBank/DDBJ whole genome shotgun (WGS) entry which is preliminary data.</text>
</comment>
<evidence type="ECO:0000259" key="6">
    <source>
        <dbReference type="PROSITE" id="PS50977"/>
    </source>
</evidence>
<dbReference type="InterPro" id="IPR050109">
    <property type="entry name" value="HTH-type_TetR-like_transc_reg"/>
</dbReference>
<evidence type="ECO:0000256" key="1">
    <source>
        <dbReference type="ARBA" id="ARBA00022491"/>
    </source>
</evidence>
<dbReference type="AlphaFoldDB" id="A0A163Q5F9"/>
<dbReference type="PANTHER" id="PTHR30055">
    <property type="entry name" value="HTH-TYPE TRANSCRIPTIONAL REGULATOR RUTR"/>
    <property type="match status" value="1"/>
</dbReference>
<feature type="domain" description="HTH tetR-type" evidence="6">
    <location>
        <begin position="10"/>
        <end position="70"/>
    </location>
</feature>
<dbReference type="InterPro" id="IPR001647">
    <property type="entry name" value="HTH_TetR"/>
</dbReference>
<evidence type="ECO:0000256" key="2">
    <source>
        <dbReference type="ARBA" id="ARBA00023015"/>
    </source>
</evidence>
<dbReference type="GO" id="GO:0003700">
    <property type="term" value="F:DNA-binding transcription factor activity"/>
    <property type="evidence" value="ECO:0007669"/>
    <property type="project" value="TreeGrafter"/>
</dbReference>
<dbReference type="InterPro" id="IPR039538">
    <property type="entry name" value="BetI_C"/>
</dbReference>
<dbReference type="GO" id="GO:0000976">
    <property type="term" value="F:transcription cis-regulatory region binding"/>
    <property type="evidence" value="ECO:0007669"/>
    <property type="project" value="TreeGrafter"/>
</dbReference>